<dbReference type="Pfam" id="PF10639">
    <property type="entry name" value="TMEM234"/>
    <property type="match status" value="1"/>
</dbReference>
<sequence length="154" mass="16916">MAIGDIEKMIAVGLIWGATNALMRKGAIIWDKKSLKSSPSKQSPTPLLHHRIILSLQNYLNLFLTWQYSVPLFLNLSASASFFAILGHTPISLAVPVTNATTFAATAVMGMLLGEETRLGYALFGTLFIVLGVWLCVSDLFFFMGFNCPFDLIL</sequence>
<evidence type="ECO:0008006" key="9">
    <source>
        <dbReference type="Google" id="ProtNLM"/>
    </source>
</evidence>
<evidence type="ECO:0000256" key="4">
    <source>
        <dbReference type="ARBA" id="ARBA00022989"/>
    </source>
</evidence>
<dbReference type="SUPFAM" id="SSF103481">
    <property type="entry name" value="Multidrug resistance efflux transporter EmrE"/>
    <property type="match status" value="1"/>
</dbReference>
<keyword evidence="5 6" id="KW-0472">Membrane</keyword>
<dbReference type="Proteomes" id="UP000813463">
    <property type="component" value="Chromosome 2"/>
</dbReference>
<proteinExistence type="inferred from homology"/>
<dbReference type="AlphaFoldDB" id="A0A9R0J1H8"/>
<evidence type="ECO:0000313" key="7">
    <source>
        <dbReference type="Proteomes" id="UP000813463"/>
    </source>
</evidence>
<dbReference type="OrthoDB" id="43458at2759"/>
<dbReference type="PANTHER" id="PTHR28668:SF1">
    <property type="entry name" value="TRANSMEMBRANE PROTEIN 234"/>
    <property type="match status" value="1"/>
</dbReference>
<feature type="transmembrane region" description="Helical" evidence="6">
    <location>
        <begin position="93"/>
        <end position="113"/>
    </location>
</feature>
<organism evidence="7 8">
    <name type="scientific">Spinacia oleracea</name>
    <name type="common">Spinach</name>
    <dbReference type="NCBI Taxonomy" id="3562"/>
    <lineage>
        <taxon>Eukaryota</taxon>
        <taxon>Viridiplantae</taxon>
        <taxon>Streptophyta</taxon>
        <taxon>Embryophyta</taxon>
        <taxon>Tracheophyta</taxon>
        <taxon>Spermatophyta</taxon>
        <taxon>Magnoliopsida</taxon>
        <taxon>eudicotyledons</taxon>
        <taxon>Gunneridae</taxon>
        <taxon>Pentapetalae</taxon>
        <taxon>Caryophyllales</taxon>
        <taxon>Chenopodiaceae</taxon>
        <taxon>Chenopodioideae</taxon>
        <taxon>Anserineae</taxon>
        <taxon>Spinacia</taxon>
    </lineage>
</organism>
<accession>A0A9R0J1H8</accession>
<dbReference type="InterPro" id="IPR037185">
    <property type="entry name" value="EmrE-like"/>
</dbReference>
<evidence type="ECO:0000256" key="5">
    <source>
        <dbReference type="ARBA" id="ARBA00023136"/>
    </source>
</evidence>
<dbReference type="GeneID" id="110798736"/>
<comment type="subcellular location">
    <subcellularLocation>
        <location evidence="1">Membrane</location>
        <topology evidence="1">Multi-pass membrane protein</topology>
    </subcellularLocation>
</comment>
<evidence type="ECO:0000256" key="6">
    <source>
        <dbReference type="SAM" id="Phobius"/>
    </source>
</evidence>
<comment type="similarity">
    <text evidence="2">Belongs to the TMEM234 family.</text>
</comment>
<keyword evidence="7" id="KW-1185">Reference proteome</keyword>
<feature type="transmembrane region" description="Helical" evidence="6">
    <location>
        <begin position="119"/>
        <end position="146"/>
    </location>
</feature>
<gene>
    <name evidence="8" type="primary">LOC110798736</name>
</gene>
<keyword evidence="4 6" id="KW-1133">Transmembrane helix</keyword>
<name>A0A9R0J1H8_SPIOL</name>
<evidence type="ECO:0000256" key="1">
    <source>
        <dbReference type="ARBA" id="ARBA00004141"/>
    </source>
</evidence>
<dbReference type="KEGG" id="soe:110798736"/>
<evidence type="ECO:0000256" key="3">
    <source>
        <dbReference type="ARBA" id="ARBA00022692"/>
    </source>
</evidence>
<reference evidence="7" key="1">
    <citation type="journal article" date="2021" name="Nat. Commun.">
        <title>Genomic analyses provide insights into spinach domestication and the genetic basis of agronomic traits.</title>
        <authorList>
            <person name="Cai X."/>
            <person name="Sun X."/>
            <person name="Xu C."/>
            <person name="Sun H."/>
            <person name="Wang X."/>
            <person name="Ge C."/>
            <person name="Zhang Z."/>
            <person name="Wang Q."/>
            <person name="Fei Z."/>
            <person name="Jiao C."/>
            <person name="Wang Q."/>
        </authorList>
    </citation>
    <scope>NUCLEOTIDE SEQUENCE [LARGE SCALE GENOMIC DNA]</scope>
    <source>
        <strain evidence="7">cv. Varoflay</strain>
    </source>
</reference>
<keyword evidence="3 6" id="KW-0812">Transmembrane</keyword>
<dbReference type="PANTHER" id="PTHR28668">
    <property type="entry name" value="TRANSMEMBRANE PROTEIN 234"/>
    <property type="match status" value="1"/>
</dbReference>
<dbReference type="GO" id="GO:0016020">
    <property type="term" value="C:membrane"/>
    <property type="evidence" value="ECO:0007669"/>
    <property type="project" value="UniProtKB-SubCell"/>
</dbReference>
<dbReference type="InterPro" id="IPR018908">
    <property type="entry name" value="TMEM234"/>
</dbReference>
<reference evidence="8" key="2">
    <citation type="submission" date="2025-08" db="UniProtKB">
        <authorList>
            <consortium name="RefSeq"/>
        </authorList>
    </citation>
    <scope>IDENTIFICATION</scope>
    <source>
        <tissue evidence="8">Leaf</tissue>
    </source>
</reference>
<dbReference type="Gene3D" id="1.10.3730.20">
    <property type="match status" value="1"/>
</dbReference>
<dbReference type="RefSeq" id="XP_021859617.1">
    <property type="nucleotide sequence ID" value="XM_022003925.2"/>
</dbReference>
<evidence type="ECO:0000256" key="2">
    <source>
        <dbReference type="ARBA" id="ARBA00005977"/>
    </source>
</evidence>
<protein>
    <recommendedName>
        <fullName evidence="9">Transmembrane protein 234 homolog</fullName>
    </recommendedName>
</protein>
<evidence type="ECO:0000313" key="8">
    <source>
        <dbReference type="RefSeq" id="XP_021859617.1"/>
    </source>
</evidence>
<feature type="transmembrane region" description="Helical" evidence="6">
    <location>
        <begin position="66"/>
        <end position="86"/>
    </location>
</feature>